<evidence type="ECO:0000313" key="4">
    <source>
        <dbReference type="Proteomes" id="UP000248646"/>
    </source>
</evidence>
<feature type="domain" description="VOC" evidence="2">
    <location>
        <begin position="6"/>
        <end position="118"/>
    </location>
</feature>
<dbReference type="SUPFAM" id="SSF54593">
    <property type="entry name" value="Glyoxalase/Bleomycin resistance protein/Dihydroxybiphenyl dioxygenase"/>
    <property type="match status" value="1"/>
</dbReference>
<dbReference type="Pfam" id="PF00903">
    <property type="entry name" value="Glyoxalase"/>
    <property type="match status" value="1"/>
</dbReference>
<keyword evidence="3" id="KW-0223">Dioxygenase</keyword>
<dbReference type="InterPro" id="IPR037523">
    <property type="entry name" value="VOC_core"/>
</dbReference>
<dbReference type="AlphaFoldDB" id="A0A2W7MG36"/>
<name>A0A2W7MG36_9BACI</name>
<comment type="caution">
    <text evidence="3">The sequence shown here is derived from an EMBL/GenBank/DDBJ whole genome shotgun (WGS) entry which is preliminary data.</text>
</comment>
<dbReference type="GO" id="GO:0046872">
    <property type="term" value="F:metal ion binding"/>
    <property type="evidence" value="ECO:0007669"/>
    <property type="project" value="UniProtKB-KW"/>
</dbReference>
<reference evidence="3 4" key="1">
    <citation type="submission" date="2018-06" db="EMBL/GenBank/DDBJ databases">
        <title>Genomic Encyclopedia of Type Strains, Phase IV (KMG-IV): sequencing the most valuable type-strain genomes for metagenomic binning, comparative biology and taxonomic classification.</title>
        <authorList>
            <person name="Goeker M."/>
        </authorList>
    </citation>
    <scope>NUCLEOTIDE SEQUENCE [LARGE SCALE GENOMIC DNA]</scope>
    <source>
        <strain evidence="3 4">DSM 5</strain>
    </source>
</reference>
<dbReference type="Gene3D" id="3.10.180.10">
    <property type="entry name" value="2,3-Dihydroxybiphenyl 1,2-Dioxygenase, domain 1"/>
    <property type="match status" value="2"/>
</dbReference>
<dbReference type="Proteomes" id="UP000248646">
    <property type="component" value="Unassembled WGS sequence"/>
</dbReference>
<evidence type="ECO:0000259" key="2">
    <source>
        <dbReference type="PROSITE" id="PS51819"/>
    </source>
</evidence>
<accession>A0A2W7MG36</accession>
<dbReference type="PROSITE" id="PS00934">
    <property type="entry name" value="GLYOXALASE_I_1"/>
    <property type="match status" value="1"/>
</dbReference>
<keyword evidence="3" id="KW-0560">Oxidoreductase</keyword>
<dbReference type="GO" id="GO:0051213">
    <property type="term" value="F:dioxygenase activity"/>
    <property type="evidence" value="ECO:0007669"/>
    <property type="project" value="UniProtKB-KW"/>
</dbReference>
<proteinExistence type="predicted"/>
<dbReference type="InterPro" id="IPR029068">
    <property type="entry name" value="Glyas_Bleomycin-R_OHBP_Dase"/>
</dbReference>
<dbReference type="PROSITE" id="PS51819">
    <property type="entry name" value="VOC"/>
    <property type="match status" value="2"/>
</dbReference>
<keyword evidence="4" id="KW-1185">Reference proteome</keyword>
<dbReference type="RefSeq" id="WP_170122376.1">
    <property type="nucleotide sequence ID" value="NZ_QKZI01000006.1"/>
</dbReference>
<protein>
    <submittedName>
        <fullName evidence="3">Catechol-2,3-dioxygenase</fullName>
    </submittedName>
</protein>
<dbReference type="InterPro" id="IPR051332">
    <property type="entry name" value="Fosfomycin_Res_Enzymes"/>
</dbReference>
<organism evidence="3 4">
    <name type="scientific">Psychrobacillus insolitus</name>
    <dbReference type="NCBI Taxonomy" id="1461"/>
    <lineage>
        <taxon>Bacteria</taxon>
        <taxon>Bacillati</taxon>
        <taxon>Bacillota</taxon>
        <taxon>Bacilli</taxon>
        <taxon>Bacillales</taxon>
        <taxon>Bacillaceae</taxon>
        <taxon>Psychrobacillus</taxon>
    </lineage>
</organism>
<dbReference type="InterPro" id="IPR004360">
    <property type="entry name" value="Glyas_Fos-R_dOase_dom"/>
</dbReference>
<dbReference type="GO" id="GO:0004462">
    <property type="term" value="F:lactoylglutathione lyase activity"/>
    <property type="evidence" value="ECO:0007669"/>
    <property type="project" value="InterPro"/>
</dbReference>
<dbReference type="PANTHER" id="PTHR36113:SF1">
    <property type="entry name" value="GLYOXALASE_BLEOMYCIN RESISTANCE PROTEIN_DIOXYGENASE"/>
    <property type="match status" value="1"/>
</dbReference>
<gene>
    <name evidence="3" type="ORF">C7437_10695</name>
</gene>
<evidence type="ECO:0000256" key="1">
    <source>
        <dbReference type="ARBA" id="ARBA00022723"/>
    </source>
</evidence>
<dbReference type="InterPro" id="IPR018146">
    <property type="entry name" value="Glyoxalase_1_CS"/>
</dbReference>
<keyword evidence="1" id="KW-0479">Metal-binding</keyword>
<sequence>MVNVFKLGYAEFGTKDISALTNYYSEVMGFTLIEQADNGKSYLSSGVDHHNIVVTPSDSSQLNKIGWQIGGELSLKEVSQQLKEHGISSELKTDAEPGISQLLELQDPGGTILNLYSDIKTPAPGFKESGIVPNKLGHIAIGVKNAKQTVDFYKQVLGFWETDKIGDIATFLTCNSDHHTLNVLQSKSTIMHHIAFELRSFEHHKDSSDKLAKQKIPVLWGPSRHTAGHNIAAYHHDPDQHYIELFSDLDVYIPELDCMDPRPWHETLPLKPRVWEELSYWGTNFDQDLIGIVMKEEETIK</sequence>
<dbReference type="PANTHER" id="PTHR36113">
    <property type="entry name" value="LYASE, PUTATIVE-RELATED-RELATED"/>
    <property type="match status" value="1"/>
</dbReference>
<evidence type="ECO:0000313" key="3">
    <source>
        <dbReference type="EMBL" id="PZX03670.1"/>
    </source>
</evidence>
<dbReference type="EMBL" id="QKZI01000006">
    <property type="protein sequence ID" value="PZX03670.1"/>
    <property type="molecule type" value="Genomic_DNA"/>
</dbReference>
<feature type="domain" description="VOC" evidence="2">
    <location>
        <begin position="135"/>
        <end position="248"/>
    </location>
</feature>